<reference evidence="1" key="1">
    <citation type="submission" date="2021-02" db="EMBL/GenBank/DDBJ databases">
        <authorList>
            <consortium name="DOE Joint Genome Institute"/>
            <person name="Ahrendt S."/>
            <person name="Looney B.P."/>
            <person name="Miyauchi S."/>
            <person name="Morin E."/>
            <person name="Drula E."/>
            <person name="Courty P.E."/>
            <person name="Chicoki N."/>
            <person name="Fauchery L."/>
            <person name="Kohler A."/>
            <person name="Kuo A."/>
            <person name="Labutti K."/>
            <person name="Pangilinan J."/>
            <person name="Lipzen A."/>
            <person name="Riley R."/>
            <person name="Andreopoulos W."/>
            <person name="He G."/>
            <person name="Johnson J."/>
            <person name="Barry K.W."/>
            <person name="Grigoriev I.V."/>
            <person name="Nagy L."/>
            <person name="Hibbett D."/>
            <person name="Henrissat B."/>
            <person name="Matheny P.B."/>
            <person name="Labbe J."/>
            <person name="Martin F."/>
        </authorList>
    </citation>
    <scope>NUCLEOTIDE SEQUENCE</scope>
    <source>
        <strain evidence="1">EC-137</strain>
    </source>
</reference>
<dbReference type="Proteomes" id="UP000814128">
    <property type="component" value="Unassembled WGS sequence"/>
</dbReference>
<comment type="caution">
    <text evidence="1">The sequence shown here is derived from an EMBL/GenBank/DDBJ whole genome shotgun (WGS) entry which is preliminary data.</text>
</comment>
<name>A0ACB8Q7H5_9AGAM</name>
<gene>
    <name evidence="1" type="ORF">K488DRAFT_74374</name>
</gene>
<protein>
    <submittedName>
        <fullName evidence="1">Uncharacterized protein</fullName>
    </submittedName>
</protein>
<reference evidence="1" key="2">
    <citation type="journal article" date="2022" name="New Phytol.">
        <title>Evolutionary transition to the ectomycorrhizal habit in the genomes of a hyperdiverse lineage of mushroom-forming fungi.</title>
        <authorList>
            <person name="Looney B."/>
            <person name="Miyauchi S."/>
            <person name="Morin E."/>
            <person name="Drula E."/>
            <person name="Courty P.E."/>
            <person name="Kohler A."/>
            <person name="Kuo A."/>
            <person name="LaButti K."/>
            <person name="Pangilinan J."/>
            <person name="Lipzen A."/>
            <person name="Riley R."/>
            <person name="Andreopoulos W."/>
            <person name="He G."/>
            <person name="Johnson J."/>
            <person name="Nolan M."/>
            <person name="Tritt A."/>
            <person name="Barry K.W."/>
            <person name="Grigoriev I.V."/>
            <person name="Nagy L.G."/>
            <person name="Hibbett D."/>
            <person name="Henrissat B."/>
            <person name="Matheny P.B."/>
            <person name="Labbe J."/>
            <person name="Martin F.M."/>
        </authorList>
    </citation>
    <scope>NUCLEOTIDE SEQUENCE</scope>
    <source>
        <strain evidence="1">EC-137</strain>
    </source>
</reference>
<evidence type="ECO:0000313" key="1">
    <source>
        <dbReference type="EMBL" id="KAI0027657.1"/>
    </source>
</evidence>
<keyword evidence="2" id="KW-1185">Reference proteome</keyword>
<dbReference type="EMBL" id="MU273862">
    <property type="protein sequence ID" value="KAI0027657.1"/>
    <property type="molecule type" value="Genomic_DNA"/>
</dbReference>
<sequence length="1120" mass="121350">MSKPSAKRFDHLLSYIVLPSHISGHRGRNEGGTGKEPEKHSSICEKWRAYGMETDMTTAYGLVREEMVDEVFKLWAASRIKTNKEPEAEGLKGRVYAWHVRGEFRTRLNLAKVHKARLHAAKYSATHIRVSQRIRELIRRRTLREIYSDELEKLRQGHAVWNPRPVQRPEGQTDPPVSIGDVGYFDEGQWIHLFNIHREENHQKGSPSLPDKFEVVPLPEGDTERIVRGPRHLSSATSTSASIDSTANTPVLNVQGPSFSVSFETRASLVYFCRAETYKTRYMDKCTCYAVEQLSQLEKLVEKLHKAGIPEDRLNVNQLVIVYECTLAQAWIRSVTRKKTSKFSLGATVTAHAGPSVSLSVSFTKASMAPSYDYDYGPYEHIKRVSEPTSDGDNGFQSPPPPNIDDFQGPAEQCLFIKGVQLGRLTDEEKRKFSKSKTAGKEDGGGFVGRQDSETGGGGAAGSGGGGSGSSGDSSGGSGGGGGGDSGGGSGSGGSGSGDSGSGGGGGGTQDGGANTGNNNIWMYNDRSGTGAVMEAGLGLGGGDQGDVGADEESPSDDIGRVDANIMGDDGSGSENGGFRDDDVIEYDGAGDEELDEDNLPGISVRLEKYSDAEIAVVRDHDLRPYLKRLARYGLSMAQFLSVSNSIHVEGSLSRIDEDLLYARSGRVPTHSDVLAPGHTNIDSSLAQDPESDLILFAGEILGITRATEFSVYSSQTASYLDEPIGRAVVLMAGGTKSTMKFVGGDDCDLGHDAVAIRTSEAQDIFLVSAVGDALTYVRTALEQQSTDLRSSYGLPQLTVVSNAEERVNLIVNAESAHGTIQFLYPRYSNVYSLGLRRLHLSVPQHLKRPELTAVRVRDVLLAGAHFFKYLTCEPKNHLGVLRGPHVQATLHELAESDDFVMVGNRIDRSMQIVSVLEIDPVLGAYKVRAGKPGIVNGGECAAYGVQLVNNLEHDLFVWMFFFDCSTLEIRTVTEPRTAVAGSGGVASVPGRARDQEPRPAPLNFGSGGNRPFVFHLDKGQSLDVGFLRIFISTSYGDLSSIAQDPPVEGYEEARYKREQGTRGTITGRKTRNLGKGRQPISIAEESSTESLEAWTSELEEELGLWDVITLPLVQQAHWD</sequence>
<proteinExistence type="predicted"/>
<organism evidence="1 2">
    <name type="scientific">Vararia minispora EC-137</name>
    <dbReference type="NCBI Taxonomy" id="1314806"/>
    <lineage>
        <taxon>Eukaryota</taxon>
        <taxon>Fungi</taxon>
        <taxon>Dikarya</taxon>
        <taxon>Basidiomycota</taxon>
        <taxon>Agaricomycotina</taxon>
        <taxon>Agaricomycetes</taxon>
        <taxon>Russulales</taxon>
        <taxon>Lachnocladiaceae</taxon>
        <taxon>Vararia</taxon>
    </lineage>
</organism>
<accession>A0ACB8Q7H5</accession>
<evidence type="ECO:0000313" key="2">
    <source>
        <dbReference type="Proteomes" id="UP000814128"/>
    </source>
</evidence>